<feature type="domain" description="AB hydrolase-1" evidence="1">
    <location>
        <begin position="27"/>
        <end position="281"/>
    </location>
</feature>
<dbReference type="GO" id="GO:0016020">
    <property type="term" value="C:membrane"/>
    <property type="evidence" value="ECO:0007669"/>
    <property type="project" value="TreeGrafter"/>
</dbReference>
<dbReference type="SUPFAM" id="SSF53474">
    <property type="entry name" value="alpha/beta-Hydrolases"/>
    <property type="match status" value="1"/>
</dbReference>
<proteinExistence type="predicted"/>
<accession>A0A069PU73</accession>
<dbReference type="Gene3D" id="3.40.50.1820">
    <property type="entry name" value="alpha/beta hydrolase"/>
    <property type="match status" value="1"/>
</dbReference>
<evidence type="ECO:0000259" key="1">
    <source>
        <dbReference type="Pfam" id="PF00561"/>
    </source>
</evidence>
<dbReference type="STRING" id="60547.GCA_000751215_05563"/>
<evidence type="ECO:0000313" key="3">
    <source>
        <dbReference type="Proteomes" id="UP000027466"/>
    </source>
</evidence>
<dbReference type="InterPro" id="IPR000073">
    <property type="entry name" value="AB_hydrolase_1"/>
</dbReference>
<dbReference type="InterPro" id="IPR050266">
    <property type="entry name" value="AB_hydrolase_sf"/>
</dbReference>
<dbReference type="PANTHER" id="PTHR43798">
    <property type="entry name" value="MONOACYLGLYCEROL LIPASE"/>
    <property type="match status" value="1"/>
</dbReference>
<dbReference type="Pfam" id="PF00561">
    <property type="entry name" value="Abhydrolase_1"/>
    <property type="match status" value="1"/>
</dbReference>
<dbReference type="Proteomes" id="UP000027466">
    <property type="component" value="Unassembled WGS sequence"/>
</dbReference>
<dbReference type="EMBL" id="JFHC01000008">
    <property type="protein sequence ID" value="KDR43389.1"/>
    <property type="molecule type" value="Genomic_DNA"/>
</dbReference>
<reference evidence="2 3" key="1">
    <citation type="submission" date="2014-03" db="EMBL/GenBank/DDBJ databases">
        <title>Draft Genome Sequences of Four Burkholderia Strains.</title>
        <authorList>
            <person name="Liu X.Y."/>
            <person name="Li C.X."/>
            <person name="Xu J.H."/>
        </authorList>
    </citation>
    <scope>NUCLEOTIDE SEQUENCE [LARGE SCALE GENOMIC DNA]</scope>
    <source>
        <strain evidence="2 3">DSM 50014</strain>
    </source>
</reference>
<organism evidence="2 3">
    <name type="scientific">Caballeronia glathei</name>
    <dbReference type="NCBI Taxonomy" id="60547"/>
    <lineage>
        <taxon>Bacteria</taxon>
        <taxon>Pseudomonadati</taxon>
        <taxon>Pseudomonadota</taxon>
        <taxon>Betaproteobacteria</taxon>
        <taxon>Burkholderiales</taxon>
        <taxon>Burkholderiaceae</taxon>
        <taxon>Caballeronia</taxon>
    </lineage>
</organism>
<dbReference type="PRINTS" id="PR00412">
    <property type="entry name" value="EPOXHYDRLASE"/>
</dbReference>
<dbReference type="GO" id="GO:0046464">
    <property type="term" value="P:acylglycerol catabolic process"/>
    <property type="evidence" value="ECO:0007669"/>
    <property type="project" value="TreeGrafter"/>
</dbReference>
<dbReference type="PANTHER" id="PTHR43798:SF33">
    <property type="entry name" value="HYDROLASE, PUTATIVE (AFU_ORTHOLOGUE AFUA_2G14860)-RELATED"/>
    <property type="match status" value="1"/>
</dbReference>
<dbReference type="InterPro" id="IPR000639">
    <property type="entry name" value="Epox_hydrolase-like"/>
</dbReference>
<dbReference type="GO" id="GO:0047372">
    <property type="term" value="F:monoacylglycerol lipase activity"/>
    <property type="evidence" value="ECO:0007669"/>
    <property type="project" value="TreeGrafter"/>
</dbReference>
<evidence type="ECO:0000313" key="2">
    <source>
        <dbReference type="EMBL" id="KDR43389.1"/>
    </source>
</evidence>
<protein>
    <submittedName>
        <fullName evidence="2">Alpha/beta hydrolase</fullName>
    </submittedName>
</protein>
<dbReference type="InterPro" id="IPR029058">
    <property type="entry name" value="AB_hydrolase_fold"/>
</dbReference>
<name>A0A069PU73_9BURK</name>
<dbReference type="AlphaFoldDB" id="A0A069PU73"/>
<sequence>MRDSSSEFINVRGVRLHVRRWGAPDAPMLFMLHGWMDVSASFQFVVDALGDGWQVLAPDARGFGLSAWPVAERGGGHYWFQDYLADLDALLDHYAPSGEVNLVGHSMGANVVGLYAGVRPQRVRRVVDLEGFGLAAADPKRSPARIAQWLDDLRAPPELRSYATLDEVADRLTRTNPRLARGRARFLAGHWANRGDDGRFRLLADPAHKLRGPLLYRLDEVMAVWSQVRAKVLHVEAAGSPTLAAIAADVPLDAFKSRFRAFPDWREEIVDEAGHMLHHDQPERVAALIAQFCA</sequence>
<dbReference type="PRINTS" id="PR00111">
    <property type="entry name" value="ABHYDROLASE"/>
</dbReference>
<dbReference type="RefSeq" id="WP_035937970.1">
    <property type="nucleotide sequence ID" value="NZ_CADFFX010000011.1"/>
</dbReference>
<keyword evidence="2" id="KW-0378">Hydrolase</keyword>
<gene>
    <name evidence="2" type="ORF">BG61_38350</name>
</gene>
<comment type="caution">
    <text evidence="2">The sequence shown here is derived from an EMBL/GenBank/DDBJ whole genome shotgun (WGS) entry which is preliminary data.</text>
</comment>
<keyword evidence="3" id="KW-1185">Reference proteome</keyword>